<dbReference type="EMBL" id="LAZR01009185">
    <property type="protein sequence ID" value="KKM74157.1"/>
    <property type="molecule type" value="Genomic_DNA"/>
</dbReference>
<protein>
    <submittedName>
        <fullName evidence="1">Uncharacterized protein</fullName>
    </submittedName>
</protein>
<organism evidence="1">
    <name type="scientific">marine sediment metagenome</name>
    <dbReference type="NCBI Taxonomy" id="412755"/>
    <lineage>
        <taxon>unclassified sequences</taxon>
        <taxon>metagenomes</taxon>
        <taxon>ecological metagenomes</taxon>
    </lineage>
</organism>
<comment type="caution">
    <text evidence="1">The sequence shown here is derived from an EMBL/GenBank/DDBJ whole genome shotgun (WGS) entry which is preliminary data.</text>
</comment>
<proteinExistence type="predicted"/>
<reference evidence="1" key="1">
    <citation type="journal article" date="2015" name="Nature">
        <title>Complex archaea that bridge the gap between prokaryotes and eukaryotes.</title>
        <authorList>
            <person name="Spang A."/>
            <person name="Saw J.H."/>
            <person name="Jorgensen S.L."/>
            <person name="Zaremba-Niedzwiedzka K."/>
            <person name="Martijn J."/>
            <person name="Lind A.E."/>
            <person name="van Eijk R."/>
            <person name="Schleper C."/>
            <person name="Guy L."/>
            <person name="Ettema T.J."/>
        </authorList>
    </citation>
    <scope>NUCLEOTIDE SEQUENCE</scope>
</reference>
<sequence length="122" mass="13722">MVIVVFFVLAIATLVYAGSPLLKERSWPQIESHPVTDIQREKREGLWAIADIDSEHEMGKLTTEDHAKLRARMKAELAVIIQRERSMAGHAYASGESDIPPGLKKKLLFEVMRICGIHTSQL</sequence>
<gene>
    <name evidence="1" type="ORF">LCGC14_1403170</name>
</gene>
<name>A0A0F9MY11_9ZZZZ</name>
<accession>A0A0F9MY11</accession>
<dbReference type="AlphaFoldDB" id="A0A0F9MY11"/>
<evidence type="ECO:0000313" key="1">
    <source>
        <dbReference type="EMBL" id="KKM74157.1"/>
    </source>
</evidence>